<dbReference type="Proteomes" id="UP001497382">
    <property type="component" value="Unassembled WGS sequence"/>
</dbReference>
<comment type="caution">
    <text evidence="1">The sequence shown here is derived from an EMBL/GenBank/DDBJ whole genome shotgun (WGS) entry which is preliminary data.</text>
</comment>
<proteinExistence type="predicted"/>
<dbReference type="EMBL" id="CAXIEN010000112">
    <property type="protein sequence ID" value="CAL1278446.1"/>
    <property type="molecule type" value="Genomic_DNA"/>
</dbReference>
<reference evidence="1 2" key="1">
    <citation type="submission" date="2024-04" db="EMBL/GenBank/DDBJ databases">
        <authorList>
            <person name="Rising A."/>
            <person name="Reimegard J."/>
            <person name="Sonavane S."/>
            <person name="Akerstrom W."/>
            <person name="Nylinder S."/>
            <person name="Hedman E."/>
            <person name="Kallberg Y."/>
        </authorList>
    </citation>
    <scope>NUCLEOTIDE SEQUENCE [LARGE SCALE GENOMIC DNA]</scope>
</reference>
<keyword evidence="2" id="KW-1185">Reference proteome</keyword>
<accession>A0AAV2A384</accession>
<evidence type="ECO:0000313" key="2">
    <source>
        <dbReference type="Proteomes" id="UP001497382"/>
    </source>
</evidence>
<gene>
    <name evidence="1" type="ORF">LARSCL_LOCUS9779</name>
</gene>
<evidence type="ECO:0000313" key="1">
    <source>
        <dbReference type="EMBL" id="CAL1278446.1"/>
    </source>
</evidence>
<sequence>MKVIEFEMISATAIIKLINWCARDLDSSPLFVGSCECLINPSTGLAMRSKDVLNTICMKWTPENRHEIL</sequence>
<organism evidence="1 2">
    <name type="scientific">Larinioides sclopetarius</name>
    <dbReference type="NCBI Taxonomy" id="280406"/>
    <lineage>
        <taxon>Eukaryota</taxon>
        <taxon>Metazoa</taxon>
        <taxon>Ecdysozoa</taxon>
        <taxon>Arthropoda</taxon>
        <taxon>Chelicerata</taxon>
        <taxon>Arachnida</taxon>
        <taxon>Araneae</taxon>
        <taxon>Araneomorphae</taxon>
        <taxon>Entelegynae</taxon>
        <taxon>Araneoidea</taxon>
        <taxon>Araneidae</taxon>
        <taxon>Larinioides</taxon>
    </lineage>
</organism>
<protein>
    <submittedName>
        <fullName evidence="1">Uncharacterized protein</fullName>
    </submittedName>
</protein>
<name>A0AAV2A384_9ARAC</name>
<dbReference type="AlphaFoldDB" id="A0AAV2A384"/>